<keyword evidence="1" id="KW-0175">Coiled coil</keyword>
<keyword evidence="2" id="KW-0812">Transmembrane</keyword>
<feature type="non-terminal residue" evidence="3">
    <location>
        <position position="432"/>
    </location>
</feature>
<evidence type="ECO:0000256" key="1">
    <source>
        <dbReference type="SAM" id="Coils"/>
    </source>
</evidence>
<evidence type="ECO:0000313" key="3">
    <source>
        <dbReference type="EMBL" id="GAF76854.1"/>
    </source>
</evidence>
<evidence type="ECO:0000256" key="2">
    <source>
        <dbReference type="SAM" id="Phobius"/>
    </source>
</evidence>
<reference evidence="3" key="1">
    <citation type="journal article" date="2014" name="Front. Microbiol.">
        <title>High frequency of phylogenetically diverse reductive dehalogenase-homologous genes in deep subseafloor sedimentary metagenomes.</title>
        <authorList>
            <person name="Kawai M."/>
            <person name="Futagami T."/>
            <person name="Toyoda A."/>
            <person name="Takaki Y."/>
            <person name="Nishi S."/>
            <person name="Hori S."/>
            <person name="Arai W."/>
            <person name="Tsubouchi T."/>
            <person name="Morono Y."/>
            <person name="Uchiyama I."/>
            <person name="Ito T."/>
            <person name="Fujiyama A."/>
            <person name="Inagaki F."/>
            <person name="Takami H."/>
        </authorList>
    </citation>
    <scope>NUCLEOTIDE SEQUENCE</scope>
    <source>
        <strain evidence="3">Expedition CK06-06</strain>
    </source>
</reference>
<proteinExistence type="predicted"/>
<feature type="coiled-coil region" evidence="1">
    <location>
        <begin position="83"/>
        <end position="110"/>
    </location>
</feature>
<dbReference type="Gene3D" id="3.40.50.410">
    <property type="entry name" value="von Willebrand factor, type A domain"/>
    <property type="match status" value="1"/>
</dbReference>
<dbReference type="InterPro" id="IPR036465">
    <property type="entry name" value="vWFA_dom_sf"/>
</dbReference>
<feature type="transmembrane region" description="Helical" evidence="2">
    <location>
        <begin position="30"/>
        <end position="47"/>
    </location>
</feature>
<evidence type="ECO:0008006" key="4">
    <source>
        <dbReference type="Google" id="ProtNLM"/>
    </source>
</evidence>
<dbReference type="CDD" id="cd00198">
    <property type="entry name" value="vWFA"/>
    <property type="match status" value="1"/>
</dbReference>
<dbReference type="AlphaFoldDB" id="X0S769"/>
<comment type="caution">
    <text evidence="3">The sequence shown here is derived from an EMBL/GenBank/DDBJ whole genome shotgun (WGS) entry which is preliminary data.</text>
</comment>
<protein>
    <recommendedName>
        <fullName evidence="4">VWFA domain-containing protein</fullName>
    </recommendedName>
</protein>
<dbReference type="SUPFAM" id="SSF53300">
    <property type="entry name" value="vWA-like"/>
    <property type="match status" value="1"/>
</dbReference>
<dbReference type="PANTHER" id="PTHR37947">
    <property type="entry name" value="BLL2462 PROTEIN"/>
    <property type="match status" value="1"/>
</dbReference>
<organism evidence="3">
    <name type="scientific">marine sediment metagenome</name>
    <dbReference type="NCBI Taxonomy" id="412755"/>
    <lineage>
        <taxon>unclassified sequences</taxon>
        <taxon>metagenomes</taxon>
        <taxon>ecological metagenomes</taxon>
    </lineage>
</organism>
<dbReference type="Gene3D" id="3.40.50.880">
    <property type="match status" value="1"/>
</dbReference>
<dbReference type="PANTHER" id="PTHR37947:SF1">
    <property type="entry name" value="BLL2462 PROTEIN"/>
    <property type="match status" value="1"/>
</dbReference>
<gene>
    <name evidence="3" type="ORF">S01H1_11117</name>
</gene>
<keyword evidence="2" id="KW-1133">Transmembrane helix</keyword>
<dbReference type="InterPro" id="IPR029062">
    <property type="entry name" value="Class_I_gatase-like"/>
</dbReference>
<sequence>LLVAAAAVLLFGLLVVGPRGGGMTRGRRRVLLGLRLGGVVLVVLAMLRPTLVRTETRKQSATLVVLVDTSRSMSVPDALGGRRSRYEAMRQALDAAREELKELADQFEVKVYAFDSETRPVELTDGHVRLPAQPEGDQTAIGAALADVLRLEAGKRLLGVVLLGDGAQRAYAPRDLAPQTAAVGLRRLGCPLLTVPLGQSRGLGQAKDVAVGQLLVDENVFASNELNVAAEVRVNGFTNRELPVRLLFETAPGRMELVAQEILHPTADGQLLPVAARYVPETPGQYKVTLEVPDQPGELVTTNNRMSTFVNVLPGGLGVLFLEGSPPRVDTKFLRRALDASPEIGVDYLSFNKQTRPGDLDERLKPGRYAVYVIGNVPAGTFTRAQLAALAEAVDRGAGLVMLGGFHTFGPGGYAGTPLAAVLPIRMNRLEE</sequence>
<feature type="non-terminal residue" evidence="3">
    <location>
        <position position="1"/>
    </location>
</feature>
<accession>X0S769</accession>
<dbReference type="EMBL" id="BARS01005667">
    <property type="protein sequence ID" value="GAF76854.1"/>
    <property type="molecule type" value="Genomic_DNA"/>
</dbReference>
<dbReference type="SUPFAM" id="SSF52317">
    <property type="entry name" value="Class I glutamine amidotransferase-like"/>
    <property type="match status" value="1"/>
</dbReference>
<keyword evidence="2" id="KW-0472">Membrane</keyword>
<name>X0S769_9ZZZZ</name>